<evidence type="ECO:0000256" key="1">
    <source>
        <dbReference type="SAM" id="MobiDB-lite"/>
    </source>
</evidence>
<evidence type="ECO:0000313" key="2">
    <source>
        <dbReference type="EMBL" id="KAG9461993.1"/>
    </source>
</evidence>
<evidence type="ECO:0000313" key="3">
    <source>
        <dbReference type="Proteomes" id="UP000770717"/>
    </source>
</evidence>
<dbReference type="AlphaFoldDB" id="A0A8J6E8M4"/>
<gene>
    <name evidence="2" type="ORF">GDO78_015178</name>
</gene>
<protein>
    <submittedName>
        <fullName evidence="2">Uncharacterized protein</fullName>
    </submittedName>
</protein>
<comment type="caution">
    <text evidence="2">The sequence shown here is derived from an EMBL/GenBank/DDBJ whole genome shotgun (WGS) entry which is preliminary data.</text>
</comment>
<dbReference type="Proteomes" id="UP000770717">
    <property type="component" value="Unassembled WGS sequence"/>
</dbReference>
<dbReference type="EMBL" id="WNTK01014548">
    <property type="protein sequence ID" value="KAG9461993.1"/>
    <property type="molecule type" value="Genomic_DNA"/>
</dbReference>
<organism evidence="2 3">
    <name type="scientific">Eleutherodactylus coqui</name>
    <name type="common">Puerto Rican coqui</name>
    <dbReference type="NCBI Taxonomy" id="57060"/>
    <lineage>
        <taxon>Eukaryota</taxon>
        <taxon>Metazoa</taxon>
        <taxon>Chordata</taxon>
        <taxon>Craniata</taxon>
        <taxon>Vertebrata</taxon>
        <taxon>Euteleostomi</taxon>
        <taxon>Amphibia</taxon>
        <taxon>Batrachia</taxon>
        <taxon>Anura</taxon>
        <taxon>Neobatrachia</taxon>
        <taxon>Hyloidea</taxon>
        <taxon>Eleutherodactylidae</taxon>
        <taxon>Eleutherodactylinae</taxon>
        <taxon>Eleutherodactylus</taxon>
        <taxon>Eleutherodactylus</taxon>
    </lineage>
</organism>
<feature type="compositionally biased region" description="Basic residues" evidence="1">
    <location>
        <begin position="106"/>
        <end position="116"/>
    </location>
</feature>
<proteinExistence type="predicted"/>
<keyword evidence="3" id="KW-1185">Reference proteome</keyword>
<reference evidence="2" key="1">
    <citation type="thesis" date="2020" institute="ProQuest LLC" country="789 East Eisenhower Parkway, Ann Arbor, MI, USA">
        <title>Comparative Genomics and Chromosome Evolution.</title>
        <authorList>
            <person name="Mudd A.B."/>
        </authorList>
    </citation>
    <scope>NUCLEOTIDE SEQUENCE</scope>
    <source>
        <strain evidence="2">HN-11 Male</strain>
        <tissue evidence="2">Kidney and liver</tissue>
    </source>
</reference>
<accession>A0A8J6E8M4</accession>
<name>A0A8J6E8M4_ELECQ</name>
<sequence length="186" mass="20345">MWTRFVKNLVHTGRPIRRSKAGRSRRSTDSPAAAGLFFFSVTAVLLSMGEPDATEKHAAKQLQKPWLRAAGFSLLYPSENLVVLHCGKTARFLAGFRPKNGGLRKSSSKKEKHKSAGHQPSQTEAETLRKSDSPKSGTLSRLFKQKSKKDEQQTSGGKVSRSCNKVLCGVRARLLDGALGLLTPTN</sequence>
<feature type="region of interest" description="Disordered" evidence="1">
    <location>
        <begin position="97"/>
        <end position="159"/>
    </location>
</feature>